<evidence type="ECO:0000313" key="2">
    <source>
        <dbReference type="EMBL" id="KAF2193426.1"/>
    </source>
</evidence>
<feature type="compositionally biased region" description="Acidic residues" evidence="1">
    <location>
        <begin position="438"/>
        <end position="450"/>
    </location>
</feature>
<keyword evidence="3" id="KW-1185">Reference proteome</keyword>
<organism evidence="2 3">
    <name type="scientific">Zopfia rhizophila CBS 207.26</name>
    <dbReference type="NCBI Taxonomy" id="1314779"/>
    <lineage>
        <taxon>Eukaryota</taxon>
        <taxon>Fungi</taxon>
        <taxon>Dikarya</taxon>
        <taxon>Ascomycota</taxon>
        <taxon>Pezizomycotina</taxon>
        <taxon>Dothideomycetes</taxon>
        <taxon>Dothideomycetes incertae sedis</taxon>
        <taxon>Zopfiaceae</taxon>
        <taxon>Zopfia</taxon>
    </lineage>
</organism>
<feature type="compositionally biased region" description="Polar residues" evidence="1">
    <location>
        <begin position="66"/>
        <end position="80"/>
    </location>
</feature>
<feature type="compositionally biased region" description="Basic and acidic residues" evidence="1">
    <location>
        <begin position="146"/>
        <end position="168"/>
    </location>
</feature>
<proteinExistence type="predicted"/>
<feature type="compositionally biased region" description="Basic and acidic residues" evidence="1">
    <location>
        <begin position="300"/>
        <end position="313"/>
    </location>
</feature>
<feature type="compositionally biased region" description="Basic and acidic residues" evidence="1">
    <location>
        <begin position="21"/>
        <end position="41"/>
    </location>
</feature>
<feature type="region of interest" description="Disordered" evidence="1">
    <location>
        <begin position="300"/>
        <end position="480"/>
    </location>
</feature>
<sequence length="480" mass="53853">MASYFDPQPSSQTTAEVFIEPPKEDGVDHPSSKPAGFEEDKMILTLQVSRIIEEIDQSSSDDELNSSDTNSDPSHFSANPTARHDSQSSTQPESKTQSKVLPDEKQKHVKLVPPRPSVGPLASGQKHPHMARFHSLRSMLFSSHLADAEAKCKAEKETEWKEEHEKRKGLNRPKTPEGSPTKEGFVERLGRGIKKVTNRELPTIKKEQSQESSASSDEEVEGMKTKVGKQLESGNESLDYEDIDELVKWVSQRDMDGRSWKKGVKMEAASSKLDGQLEGRNEYMSHSDVDELVLWVSRRDNDGDLQRKMKGDEEMPSSRVKLDQELGSGNESLGYGDLKRVSQQDGTSGEWSPENEPDEVLTASDSEGQANKHASLGHRHVDELVRWMSRKDKAKDGRSEKKSENETLKAQLKGEHGKNKSLCHEDVDELLRWMGRGDEDEVSTASESDDEPRGRQGKRHGSLGNEDVDELVKWVSRRQS</sequence>
<feature type="compositionally biased region" description="Basic residues" evidence="1">
    <location>
        <begin position="126"/>
        <end position="135"/>
    </location>
</feature>
<accession>A0A6A6EU63</accession>
<dbReference type="OrthoDB" id="3797649at2759"/>
<protein>
    <submittedName>
        <fullName evidence="2">Uncharacterized protein</fullName>
    </submittedName>
</protein>
<name>A0A6A6EU63_9PEZI</name>
<gene>
    <name evidence="2" type="ORF">K469DRAFT_235856</name>
</gene>
<feature type="region of interest" description="Disordered" evidence="1">
    <location>
        <begin position="53"/>
        <end position="235"/>
    </location>
</feature>
<reference evidence="2" key="1">
    <citation type="journal article" date="2020" name="Stud. Mycol.">
        <title>101 Dothideomycetes genomes: a test case for predicting lifestyles and emergence of pathogens.</title>
        <authorList>
            <person name="Haridas S."/>
            <person name="Albert R."/>
            <person name="Binder M."/>
            <person name="Bloem J."/>
            <person name="Labutti K."/>
            <person name="Salamov A."/>
            <person name="Andreopoulos B."/>
            <person name="Baker S."/>
            <person name="Barry K."/>
            <person name="Bills G."/>
            <person name="Bluhm B."/>
            <person name="Cannon C."/>
            <person name="Castanera R."/>
            <person name="Culley D."/>
            <person name="Daum C."/>
            <person name="Ezra D."/>
            <person name="Gonzalez J."/>
            <person name="Henrissat B."/>
            <person name="Kuo A."/>
            <person name="Liang C."/>
            <person name="Lipzen A."/>
            <person name="Lutzoni F."/>
            <person name="Magnuson J."/>
            <person name="Mondo S."/>
            <person name="Nolan M."/>
            <person name="Ohm R."/>
            <person name="Pangilinan J."/>
            <person name="Park H.-J."/>
            <person name="Ramirez L."/>
            <person name="Alfaro M."/>
            <person name="Sun H."/>
            <person name="Tritt A."/>
            <person name="Yoshinaga Y."/>
            <person name="Zwiers L.-H."/>
            <person name="Turgeon B."/>
            <person name="Goodwin S."/>
            <person name="Spatafora J."/>
            <person name="Crous P."/>
            <person name="Grigoriev I."/>
        </authorList>
    </citation>
    <scope>NUCLEOTIDE SEQUENCE</scope>
    <source>
        <strain evidence="2">CBS 207.26</strain>
    </source>
</reference>
<dbReference type="Proteomes" id="UP000800200">
    <property type="component" value="Unassembled WGS sequence"/>
</dbReference>
<evidence type="ECO:0000256" key="1">
    <source>
        <dbReference type="SAM" id="MobiDB-lite"/>
    </source>
</evidence>
<dbReference type="EMBL" id="ML994613">
    <property type="protein sequence ID" value="KAF2193426.1"/>
    <property type="molecule type" value="Genomic_DNA"/>
</dbReference>
<feature type="compositionally biased region" description="Basic and acidic residues" evidence="1">
    <location>
        <begin position="379"/>
        <end position="437"/>
    </location>
</feature>
<feature type="region of interest" description="Disordered" evidence="1">
    <location>
        <begin position="1"/>
        <end position="41"/>
    </location>
</feature>
<evidence type="ECO:0000313" key="3">
    <source>
        <dbReference type="Proteomes" id="UP000800200"/>
    </source>
</evidence>
<dbReference type="AlphaFoldDB" id="A0A6A6EU63"/>
<feature type="compositionally biased region" description="Acidic residues" evidence="1">
    <location>
        <begin position="54"/>
        <end position="65"/>
    </location>
</feature>
<feature type="compositionally biased region" description="Polar residues" evidence="1">
    <location>
        <begin position="87"/>
        <end position="99"/>
    </location>
</feature>